<dbReference type="PANTHER" id="PTHR43194:SF2">
    <property type="entry name" value="PEROXISOMAL MEMBRANE PROTEIN LPX1"/>
    <property type="match status" value="1"/>
</dbReference>
<evidence type="ECO:0000259" key="1">
    <source>
        <dbReference type="Pfam" id="PF12697"/>
    </source>
</evidence>
<dbReference type="InterPro" id="IPR000073">
    <property type="entry name" value="AB_hydrolase_1"/>
</dbReference>
<name>A0ABP9HBC8_9ACTN</name>
<dbReference type="RefSeq" id="WP_345676305.1">
    <property type="nucleotide sequence ID" value="NZ_BAABHS010000010.1"/>
</dbReference>
<dbReference type="SUPFAM" id="SSF53474">
    <property type="entry name" value="alpha/beta-Hydrolases"/>
    <property type="match status" value="1"/>
</dbReference>
<keyword evidence="3" id="KW-1185">Reference proteome</keyword>
<dbReference type="PANTHER" id="PTHR43194">
    <property type="entry name" value="HYDROLASE ALPHA/BETA FOLD FAMILY"/>
    <property type="match status" value="1"/>
</dbReference>
<evidence type="ECO:0000313" key="3">
    <source>
        <dbReference type="Proteomes" id="UP001500466"/>
    </source>
</evidence>
<comment type="caution">
    <text evidence="2">The sequence shown here is derived from an EMBL/GenBank/DDBJ whole genome shotgun (WGS) entry which is preliminary data.</text>
</comment>
<dbReference type="InterPro" id="IPR029058">
    <property type="entry name" value="AB_hydrolase_fold"/>
</dbReference>
<dbReference type="InterPro" id="IPR050228">
    <property type="entry name" value="Carboxylesterase_BioH"/>
</dbReference>
<proteinExistence type="predicted"/>
<sequence>MTIELRGSALPAVHRLPADASGGAAPGARVTAVLAHGTGFHGRVWGPVARRLPGVDCHAPDLRGHGESRVPDGYDFPWSAFGADLLATADGVDPAERGPVVGIGHSCGAASLVLAEAARPGTFAALWLYEPAAFPPPPPGVVPTNPLAALARRRRATFADRAEAARNYASKPPMNAFDPEALAAFVDHGFDDVDDHVRLKCLPANEAQVYESALVAEVFAAMARVRCPVVVVEGNESKSGRFAALAAQFPYGRLETHPDLTHNGPLTHPDRIAASILDWLAPLR</sequence>
<gene>
    <name evidence="2" type="ORF">GCM10023205_33730</name>
</gene>
<organism evidence="2 3">
    <name type="scientific">Yinghuangia aomiensis</name>
    <dbReference type="NCBI Taxonomy" id="676205"/>
    <lineage>
        <taxon>Bacteria</taxon>
        <taxon>Bacillati</taxon>
        <taxon>Actinomycetota</taxon>
        <taxon>Actinomycetes</taxon>
        <taxon>Kitasatosporales</taxon>
        <taxon>Streptomycetaceae</taxon>
        <taxon>Yinghuangia</taxon>
    </lineage>
</organism>
<protein>
    <recommendedName>
        <fullName evidence="1">AB hydrolase-1 domain-containing protein</fullName>
    </recommendedName>
</protein>
<dbReference type="Gene3D" id="3.40.50.1820">
    <property type="entry name" value="alpha/beta hydrolase"/>
    <property type="match status" value="1"/>
</dbReference>
<accession>A0ABP9HBC8</accession>
<dbReference type="Pfam" id="PF12697">
    <property type="entry name" value="Abhydrolase_6"/>
    <property type="match status" value="1"/>
</dbReference>
<dbReference type="Proteomes" id="UP001500466">
    <property type="component" value="Unassembled WGS sequence"/>
</dbReference>
<reference evidence="3" key="1">
    <citation type="journal article" date="2019" name="Int. J. Syst. Evol. Microbiol.">
        <title>The Global Catalogue of Microorganisms (GCM) 10K type strain sequencing project: providing services to taxonomists for standard genome sequencing and annotation.</title>
        <authorList>
            <consortium name="The Broad Institute Genomics Platform"/>
            <consortium name="The Broad Institute Genome Sequencing Center for Infectious Disease"/>
            <person name="Wu L."/>
            <person name="Ma J."/>
        </authorList>
    </citation>
    <scope>NUCLEOTIDE SEQUENCE [LARGE SCALE GENOMIC DNA]</scope>
    <source>
        <strain evidence="3">JCM 17986</strain>
    </source>
</reference>
<dbReference type="EMBL" id="BAABHS010000010">
    <property type="protein sequence ID" value="GAA4966373.1"/>
    <property type="molecule type" value="Genomic_DNA"/>
</dbReference>
<evidence type="ECO:0000313" key="2">
    <source>
        <dbReference type="EMBL" id="GAA4966373.1"/>
    </source>
</evidence>
<feature type="domain" description="AB hydrolase-1" evidence="1">
    <location>
        <begin position="33"/>
        <end position="274"/>
    </location>
</feature>